<dbReference type="EMBL" id="JBJQND010000013">
    <property type="protein sequence ID" value="KAL3857079.1"/>
    <property type="molecule type" value="Genomic_DNA"/>
</dbReference>
<gene>
    <name evidence="1" type="ORF">ACJMK2_011775</name>
</gene>
<name>A0ABD3V637_SINWO</name>
<dbReference type="Proteomes" id="UP001634394">
    <property type="component" value="Unassembled WGS sequence"/>
</dbReference>
<comment type="caution">
    <text evidence="1">The sequence shown here is derived from an EMBL/GenBank/DDBJ whole genome shotgun (WGS) entry which is preliminary data.</text>
</comment>
<sequence length="92" mass="10420">MSALSILVHINSAGTCMVTDIPVVIGSIYRLLFSTWTSASSETARGYVRQFKCPLVTGTKLPRIKQVLYTWQRKVKPMEYNTSGYFVMWPVV</sequence>
<accession>A0ABD3V637</accession>
<keyword evidence="2" id="KW-1185">Reference proteome</keyword>
<reference evidence="1 2" key="1">
    <citation type="submission" date="2024-11" db="EMBL/GenBank/DDBJ databases">
        <title>Chromosome-level genome assembly of the freshwater bivalve Anodonta woodiana.</title>
        <authorList>
            <person name="Chen X."/>
        </authorList>
    </citation>
    <scope>NUCLEOTIDE SEQUENCE [LARGE SCALE GENOMIC DNA]</scope>
    <source>
        <strain evidence="1">MN2024</strain>
        <tissue evidence="1">Gills</tissue>
    </source>
</reference>
<evidence type="ECO:0000313" key="1">
    <source>
        <dbReference type="EMBL" id="KAL3857079.1"/>
    </source>
</evidence>
<protein>
    <submittedName>
        <fullName evidence="1">Uncharacterized protein</fullName>
    </submittedName>
</protein>
<evidence type="ECO:0000313" key="2">
    <source>
        <dbReference type="Proteomes" id="UP001634394"/>
    </source>
</evidence>
<organism evidence="1 2">
    <name type="scientific">Sinanodonta woodiana</name>
    <name type="common">Chinese pond mussel</name>
    <name type="synonym">Anodonta woodiana</name>
    <dbReference type="NCBI Taxonomy" id="1069815"/>
    <lineage>
        <taxon>Eukaryota</taxon>
        <taxon>Metazoa</taxon>
        <taxon>Spiralia</taxon>
        <taxon>Lophotrochozoa</taxon>
        <taxon>Mollusca</taxon>
        <taxon>Bivalvia</taxon>
        <taxon>Autobranchia</taxon>
        <taxon>Heteroconchia</taxon>
        <taxon>Palaeoheterodonta</taxon>
        <taxon>Unionida</taxon>
        <taxon>Unionoidea</taxon>
        <taxon>Unionidae</taxon>
        <taxon>Unioninae</taxon>
        <taxon>Sinanodonta</taxon>
    </lineage>
</organism>
<proteinExistence type="predicted"/>
<dbReference type="AlphaFoldDB" id="A0ABD3V637"/>